<dbReference type="Proteomes" id="UP000184304">
    <property type="component" value="Unassembled WGS sequence"/>
</dbReference>
<keyword evidence="3" id="KW-1185">Reference proteome</keyword>
<dbReference type="VEuPathDB" id="FungiDB:ASPTUDRAFT_193751"/>
<evidence type="ECO:0000313" key="3">
    <source>
        <dbReference type="Proteomes" id="UP000184304"/>
    </source>
</evidence>
<accession>A0A1L9MTJ6</accession>
<reference evidence="3" key="1">
    <citation type="journal article" date="2017" name="Genome Biol.">
        <title>Comparative genomics reveals high biological diversity and specific adaptations in the industrially and medically important fungal genus Aspergillus.</title>
        <authorList>
            <person name="de Vries R.P."/>
            <person name="Riley R."/>
            <person name="Wiebenga A."/>
            <person name="Aguilar-Osorio G."/>
            <person name="Amillis S."/>
            <person name="Uchima C.A."/>
            <person name="Anderluh G."/>
            <person name="Asadollahi M."/>
            <person name="Askin M."/>
            <person name="Barry K."/>
            <person name="Battaglia E."/>
            <person name="Bayram O."/>
            <person name="Benocci T."/>
            <person name="Braus-Stromeyer S.A."/>
            <person name="Caldana C."/>
            <person name="Canovas D."/>
            <person name="Cerqueira G.C."/>
            <person name="Chen F."/>
            <person name="Chen W."/>
            <person name="Choi C."/>
            <person name="Clum A."/>
            <person name="Dos Santos R.A."/>
            <person name="Damasio A.R."/>
            <person name="Diallinas G."/>
            <person name="Emri T."/>
            <person name="Fekete E."/>
            <person name="Flipphi M."/>
            <person name="Freyberg S."/>
            <person name="Gallo A."/>
            <person name="Gournas C."/>
            <person name="Habgood R."/>
            <person name="Hainaut M."/>
            <person name="Harispe M.L."/>
            <person name="Henrissat B."/>
            <person name="Hilden K.S."/>
            <person name="Hope R."/>
            <person name="Hossain A."/>
            <person name="Karabika E."/>
            <person name="Karaffa L."/>
            <person name="Karanyi Z."/>
            <person name="Krasevec N."/>
            <person name="Kuo A."/>
            <person name="Kusch H."/>
            <person name="LaButti K."/>
            <person name="Lagendijk E.L."/>
            <person name="Lapidus A."/>
            <person name="Levasseur A."/>
            <person name="Lindquist E."/>
            <person name="Lipzen A."/>
            <person name="Logrieco A.F."/>
            <person name="MacCabe A."/>
            <person name="Maekelae M.R."/>
            <person name="Malavazi I."/>
            <person name="Melin P."/>
            <person name="Meyer V."/>
            <person name="Mielnichuk N."/>
            <person name="Miskei M."/>
            <person name="Molnar A.P."/>
            <person name="Mule G."/>
            <person name="Ngan C.Y."/>
            <person name="Orejas M."/>
            <person name="Orosz E."/>
            <person name="Ouedraogo J.P."/>
            <person name="Overkamp K.M."/>
            <person name="Park H.-S."/>
            <person name="Perrone G."/>
            <person name="Piumi F."/>
            <person name="Punt P.J."/>
            <person name="Ram A.F."/>
            <person name="Ramon A."/>
            <person name="Rauscher S."/>
            <person name="Record E."/>
            <person name="Riano-Pachon D.M."/>
            <person name="Robert V."/>
            <person name="Roehrig J."/>
            <person name="Ruller R."/>
            <person name="Salamov A."/>
            <person name="Salih N.S."/>
            <person name="Samson R.A."/>
            <person name="Sandor E."/>
            <person name="Sanguinetti M."/>
            <person name="Schuetze T."/>
            <person name="Sepcic K."/>
            <person name="Shelest E."/>
            <person name="Sherlock G."/>
            <person name="Sophianopoulou V."/>
            <person name="Squina F.M."/>
            <person name="Sun H."/>
            <person name="Susca A."/>
            <person name="Todd R.B."/>
            <person name="Tsang A."/>
            <person name="Unkles S.E."/>
            <person name="van de Wiele N."/>
            <person name="van Rossen-Uffink D."/>
            <person name="Oliveira J.V."/>
            <person name="Vesth T.C."/>
            <person name="Visser J."/>
            <person name="Yu J.-H."/>
            <person name="Zhou M."/>
            <person name="Andersen M.R."/>
            <person name="Archer D.B."/>
            <person name="Baker S.E."/>
            <person name="Benoit I."/>
            <person name="Brakhage A.A."/>
            <person name="Braus G.H."/>
            <person name="Fischer R."/>
            <person name="Frisvad J.C."/>
            <person name="Goldman G.H."/>
            <person name="Houbraken J."/>
            <person name="Oakley B."/>
            <person name="Pocsi I."/>
            <person name="Scazzocchio C."/>
            <person name="Seiboth B."/>
            <person name="vanKuyk P.A."/>
            <person name="Wortman J."/>
            <person name="Dyer P.S."/>
            <person name="Grigoriev I.V."/>
        </authorList>
    </citation>
    <scope>NUCLEOTIDE SEQUENCE [LARGE SCALE GENOMIC DNA]</scope>
    <source>
        <strain evidence="3">CBS 134.48</strain>
    </source>
</reference>
<feature type="region of interest" description="Disordered" evidence="1">
    <location>
        <begin position="1"/>
        <end position="30"/>
    </location>
</feature>
<evidence type="ECO:0000256" key="1">
    <source>
        <dbReference type="SAM" id="MobiDB-lite"/>
    </source>
</evidence>
<proteinExistence type="predicted"/>
<sequence length="131" mass="14719">MLPLNTTVSGRKVKASFPTSSNKQERQSLGEEIDHHITHAEVKDEEEHPKRWTSSRPAEVKIRPGIVASTFNMSTNTTSGKWELSASELMPIPTGLKEFFEDLDVVAKHSGDYLVQRRVLIDAILFKSLKS</sequence>
<protein>
    <submittedName>
        <fullName evidence="2">Uncharacterized protein</fullName>
    </submittedName>
</protein>
<evidence type="ECO:0000313" key="2">
    <source>
        <dbReference type="EMBL" id="OJI80348.1"/>
    </source>
</evidence>
<dbReference type="EMBL" id="KV878207">
    <property type="protein sequence ID" value="OJI80348.1"/>
    <property type="molecule type" value="Genomic_DNA"/>
</dbReference>
<name>A0A1L9MTJ6_ASPTC</name>
<gene>
    <name evidence="2" type="ORF">ASPTUDRAFT_193751</name>
</gene>
<dbReference type="AlphaFoldDB" id="A0A1L9MTJ6"/>
<organism evidence="2 3">
    <name type="scientific">Aspergillus tubingensis (strain CBS 134.48)</name>
    <dbReference type="NCBI Taxonomy" id="767770"/>
    <lineage>
        <taxon>Eukaryota</taxon>
        <taxon>Fungi</taxon>
        <taxon>Dikarya</taxon>
        <taxon>Ascomycota</taxon>
        <taxon>Pezizomycotina</taxon>
        <taxon>Eurotiomycetes</taxon>
        <taxon>Eurotiomycetidae</taxon>
        <taxon>Eurotiales</taxon>
        <taxon>Aspergillaceae</taxon>
        <taxon>Aspergillus</taxon>
        <taxon>Aspergillus subgen. Circumdati</taxon>
    </lineage>
</organism>